<feature type="region of interest" description="Disordered" evidence="1">
    <location>
        <begin position="1"/>
        <end position="26"/>
    </location>
</feature>
<dbReference type="STRING" id="157652.A0A371GFX0"/>
<evidence type="ECO:0000313" key="3">
    <source>
        <dbReference type="Proteomes" id="UP000257109"/>
    </source>
</evidence>
<dbReference type="AlphaFoldDB" id="A0A371GFX0"/>
<dbReference type="GO" id="GO:0009507">
    <property type="term" value="C:chloroplast"/>
    <property type="evidence" value="ECO:0007669"/>
    <property type="project" value="TreeGrafter"/>
</dbReference>
<reference evidence="2" key="1">
    <citation type="submission" date="2018-05" db="EMBL/GenBank/DDBJ databases">
        <title>Draft genome of Mucuna pruriens seed.</title>
        <authorList>
            <person name="Nnadi N.E."/>
            <person name="Vos R."/>
            <person name="Hasami M.H."/>
            <person name="Devisetty U.K."/>
            <person name="Aguiy J.C."/>
        </authorList>
    </citation>
    <scope>NUCLEOTIDE SEQUENCE [LARGE SCALE GENOMIC DNA]</scope>
    <source>
        <strain evidence="2">JCA_2017</strain>
    </source>
</reference>
<dbReference type="OrthoDB" id="40334at2759"/>
<feature type="non-terminal residue" evidence="2">
    <location>
        <position position="1"/>
    </location>
</feature>
<dbReference type="CDD" id="cd02970">
    <property type="entry name" value="PRX_like2"/>
    <property type="match status" value="1"/>
</dbReference>
<name>A0A371GFX0_MUCPR</name>
<evidence type="ECO:0000256" key="1">
    <source>
        <dbReference type="SAM" id="MobiDB-lite"/>
    </source>
</evidence>
<dbReference type="PANTHER" id="PTHR28630">
    <property type="match status" value="1"/>
</dbReference>
<gene>
    <name evidence="2" type="ORF">CR513_28831</name>
</gene>
<protein>
    <submittedName>
        <fullName evidence="2">Thioredoxin-like protein AAED1, chloroplastic</fullName>
    </submittedName>
</protein>
<dbReference type="EMBL" id="QJKJ01005669">
    <property type="protein sequence ID" value="RDX89444.1"/>
    <property type="molecule type" value="Genomic_DNA"/>
</dbReference>
<comment type="caution">
    <text evidence="2">The sequence shown here is derived from an EMBL/GenBank/DDBJ whole genome shotgun (WGS) entry which is preliminary data.</text>
</comment>
<dbReference type="Pfam" id="PF13911">
    <property type="entry name" value="AhpC-TSA_2"/>
    <property type="match status" value="1"/>
</dbReference>
<keyword evidence="3" id="KW-1185">Reference proteome</keyword>
<proteinExistence type="predicted"/>
<dbReference type="PANTHER" id="PTHR28630:SF23">
    <property type="entry name" value="THIOREDOXIN SUPERFAMILY PROTEIN"/>
    <property type="match status" value="1"/>
</dbReference>
<accession>A0A371GFX0</accession>
<sequence length="274" mass="30098">MTLGYWRGEKKNRSSSTVSTTTIENSTSSRITHAMVTLRSLRPSFRPSIPPPNSHSFPSIPFNYSPKLIASKALTVTLRHSIIPPMVSNSQYSPQIAEDLGDVTIFSAAGMPVRFNDLWDQNQGIAVVALWEMASTLKESKARFDSAGVKLIAVGVGTPNKARILAERLPFPLDCLYADPDRKAYNVLNLYHGLGRTFFNPASAKVFSRLDSLQKAGKNYTIKATPDDLSSVLQQGGMFVFRGKELLYARKDEGTGDHAPLDDVFDVCCKVPVA</sequence>
<dbReference type="FunFam" id="3.40.30.10:FF:000166">
    <property type="entry name" value="Thioredoxin-like protein AAED1, chloroplastic"/>
    <property type="match status" value="1"/>
</dbReference>
<dbReference type="Proteomes" id="UP000257109">
    <property type="component" value="Unassembled WGS sequence"/>
</dbReference>
<feature type="compositionally biased region" description="Polar residues" evidence="1">
    <location>
        <begin position="14"/>
        <end position="26"/>
    </location>
</feature>
<organism evidence="2 3">
    <name type="scientific">Mucuna pruriens</name>
    <name type="common">Velvet bean</name>
    <name type="synonym">Dolichos pruriens</name>
    <dbReference type="NCBI Taxonomy" id="157652"/>
    <lineage>
        <taxon>Eukaryota</taxon>
        <taxon>Viridiplantae</taxon>
        <taxon>Streptophyta</taxon>
        <taxon>Embryophyta</taxon>
        <taxon>Tracheophyta</taxon>
        <taxon>Spermatophyta</taxon>
        <taxon>Magnoliopsida</taxon>
        <taxon>eudicotyledons</taxon>
        <taxon>Gunneridae</taxon>
        <taxon>Pentapetalae</taxon>
        <taxon>rosids</taxon>
        <taxon>fabids</taxon>
        <taxon>Fabales</taxon>
        <taxon>Fabaceae</taxon>
        <taxon>Papilionoideae</taxon>
        <taxon>50 kb inversion clade</taxon>
        <taxon>NPAAA clade</taxon>
        <taxon>indigoferoid/millettioid clade</taxon>
        <taxon>Phaseoleae</taxon>
        <taxon>Mucuna</taxon>
    </lineage>
</organism>
<evidence type="ECO:0000313" key="2">
    <source>
        <dbReference type="EMBL" id="RDX89444.1"/>
    </source>
</evidence>
<dbReference type="InterPro" id="IPR032801">
    <property type="entry name" value="PXL2A/B/C"/>
</dbReference>